<feature type="transmembrane region" description="Helical" evidence="2">
    <location>
        <begin position="74"/>
        <end position="94"/>
    </location>
</feature>
<dbReference type="Proteomes" id="UP000807469">
    <property type="component" value="Unassembled WGS sequence"/>
</dbReference>
<keyword evidence="2" id="KW-0472">Membrane</keyword>
<feature type="transmembrane region" description="Helical" evidence="2">
    <location>
        <begin position="152"/>
        <end position="170"/>
    </location>
</feature>
<keyword evidence="4" id="KW-1185">Reference proteome</keyword>
<organism evidence="3 4">
    <name type="scientific">Pholiota conissans</name>
    <dbReference type="NCBI Taxonomy" id="109636"/>
    <lineage>
        <taxon>Eukaryota</taxon>
        <taxon>Fungi</taxon>
        <taxon>Dikarya</taxon>
        <taxon>Basidiomycota</taxon>
        <taxon>Agaricomycotina</taxon>
        <taxon>Agaricomycetes</taxon>
        <taxon>Agaricomycetidae</taxon>
        <taxon>Agaricales</taxon>
        <taxon>Agaricineae</taxon>
        <taxon>Strophariaceae</taxon>
        <taxon>Pholiota</taxon>
    </lineage>
</organism>
<dbReference type="OrthoDB" id="2998233at2759"/>
<dbReference type="AlphaFoldDB" id="A0A9P5YP46"/>
<feature type="transmembrane region" description="Helical" evidence="2">
    <location>
        <begin position="12"/>
        <end position="35"/>
    </location>
</feature>
<protein>
    <recommendedName>
        <fullName evidence="5">Transmembrane protein</fullName>
    </recommendedName>
</protein>
<reference evidence="3" key="1">
    <citation type="submission" date="2020-11" db="EMBL/GenBank/DDBJ databases">
        <authorList>
            <consortium name="DOE Joint Genome Institute"/>
            <person name="Ahrendt S."/>
            <person name="Riley R."/>
            <person name="Andreopoulos W."/>
            <person name="Labutti K."/>
            <person name="Pangilinan J."/>
            <person name="Ruiz-Duenas F.J."/>
            <person name="Barrasa J.M."/>
            <person name="Sanchez-Garcia M."/>
            <person name="Camarero S."/>
            <person name="Miyauchi S."/>
            <person name="Serrano A."/>
            <person name="Linde D."/>
            <person name="Babiker R."/>
            <person name="Drula E."/>
            <person name="Ayuso-Fernandez I."/>
            <person name="Pacheco R."/>
            <person name="Padilla G."/>
            <person name="Ferreira P."/>
            <person name="Barriuso J."/>
            <person name="Kellner H."/>
            <person name="Castanera R."/>
            <person name="Alfaro M."/>
            <person name="Ramirez L."/>
            <person name="Pisabarro A.G."/>
            <person name="Kuo A."/>
            <person name="Tritt A."/>
            <person name="Lipzen A."/>
            <person name="He G."/>
            <person name="Yan M."/>
            <person name="Ng V."/>
            <person name="Cullen D."/>
            <person name="Martin F."/>
            <person name="Rosso M.-N."/>
            <person name="Henrissat B."/>
            <person name="Hibbett D."/>
            <person name="Martinez A.T."/>
            <person name="Grigoriev I.V."/>
        </authorList>
    </citation>
    <scope>NUCLEOTIDE SEQUENCE</scope>
    <source>
        <strain evidence="3">CIRM-BRFM 674</strain>
    </source>
</reference>
<evidence type="ECO:0000313" key="4">
    <source>
        <dbReference type="Proteomes" id="UP000807469"/>
    </source>
</evidence>
<evidence type="ECO:0000256" key="2">
    <source>
        <dbReference type="SAM" id="Phobius"/>
    </source>
</evidence>
<proteinExistence type="predicted"/>
<comment type="caution">
    <text evidence="3">The sequence shown here is derived from an EMBL/GenBank/DDBJ whole genome shotgun (WGS) entry which is preliminary data.</text>
</comment>
<keyword evidence="2" id="KW-0812">Transmembrane</keyword>
<sequence>MSLRFRVFRQVLCFLFIVLSAVSLCLGTYLFSYFFRRGVIWMLVIVEVSSCVRSFWSLLRKPVLASPQSVASEVVGLFVLFPFQLIVTLLLFSIRPRSSMPAGTFMALKLFSVSGALIHMVYTLALVAVAMLTVPAFDSDVWLRDLDSSPSPFPLAIIFGYAFPCIARLFETTRPFARESEAPAVDPPVAECLPTCFPNCIIHGIRQVTVPKPAEGSASPTNPPTEEAKRPPILPHTLIRIPNAAERRSSIYVDLNFRTRI</sequence>
<keyword evidence="2" id="KW-1133">Transmembrane helix</keyword>
<accession>A0A9P5YP46</accession>
<evidence type="ECO:0000313" key="3">
    <source>
        <dbReference type="EMBL" id="KAF9472139.1"/>
    </source>
</evidence>
<evidence type="ECO:0008006" key="5">
    <source>
        <dbReference type="Google" id="ProtNLM"/>
    </source>
</evidence>
<evidence type="ECO:0000256" key="1">
    <source>
        <dbReference type="SAM" id="MobiDB-lite"/>
    </source>
</evidence>
<feature type="transmembrane region" description="Helical" evidence="2">
    <location>
        <begin position="106"/>
        <end position="132"/>
    </location>
</feature>
<name>A0A9P5YP46_9AGAR</name>
<dbReference type="EMBL" id="MU155574">
    <property type="protein sequence ID" value="KAF9472139.1"/>
    <property type="molecule type" value="Genomic_DNA"/>
</dbReference>
<feature type="region of interest" description="Disordered" evidence="1">
    <location>
        <begin position="212"/>
        <end position="233"/>
    </location>
</feature>
<gene>
    <name evidence="3" type="ORF">BDN70DRAFT_503827</name>
</gene>